<gene>
    <name evidence="9" type="ORF">SAMN04487901_105126</name>
</gene>
<feature type="binding site" evidence="7">
    <location>
        <position position="162"/>
    </location>
    <ligand>
        <name>Mg(2+)</name>
        <dbReference type="ChEBI" id="CHEBI:18420"/>
    </ligand>
</feature>
<dbReference type="InterPro" id="IPR018480">
    <property type="entry name" value="PNAcMuramoyl-5peptid_Trfase_CS"/>
</dbReference>
<dbReference type="GO" id="GO:0016780">
    <property type="term" value="F:phosphotransferase activity, for other substituted phosphate groups"/>
    <property type="evidence" value="ECO:0007669"/>
    <property type="project" value="InterPro"/>
</dbReference>
<name>A0A1G7V7E0_9BACT</name>
<dbReference type="STRING" id="645274.SAMN04487901_105126"/>
<dbReference type="AlphaFoldDB" id="A0A1G7V7E0"/>
<feature type="transmembrane region" description="Helical" evidence="8">
    <location>
        <begin position="191"/>
        <end position="211"/>
    </location>
</feature>
<dbReference type="Pfam" id="PF00953">
    <property type="entry name" value="Glycos_transf_4"/>
    <property type="match status" value="1"/>
</dbReference>
<evidence type="ECO:0000256" key="7">
    <source>
        <dbReference type="PIRSR" id="PIRSR600715-1"/>
    </source>
</evidence>
<reference evidence="10" key="1">
    <citation type="submission" date="2016-10" db="EMBL/GenBank/DDBJ databases">
        <authorList>
            <person name="Varghese N."/>
            <person name="Submissions S."/>
        </authorList>
    </citation>
    <scope>NUCLEOTIDE SEQUENCE [LARGE SCALE GENOMIC DNA]</scope>
    <source>
        <strain evidence="10">BP1-148</strain>
    </source>
</reference>
<feature type="transmembrane region" description="Helical" evidence="8">
    <location>
        <begin position="6"/>
        <end position="27"/>
    </location>
</feature>
<dbReference type="GO" id="GO:0009103">
    <property type="term" value="P:lipopolysaccharide biosynthetic process"/>
    <property type="evidence" value="ECO:0007669"/>
    <property type="project" value="TreeGrafter"/>
</dbReference>
<proteinExistence type="predicted"/>
<evidence type="ECO:0000256" key="3">
    <source>
        <dbReference type="ARBA" id="ARBA00022679"/>
    </source>
</evidence>
<comment type="subcellular location">
    <subcellularLocation>
        <location evidence="1">Cell membrane</location>
        <topology evidence="1">Multi-pass membrane protein</topology>
    </subcellularLocation>
</comment>
<evidence type="ECO:0000313" key="9">
    <source>
        <dbReference type="EMBL" id="SDG55686.1"/>
    </source>
</evidence>
<evidence type="ECO:0000256" key="6">
    <source>
        <dbReference type="ARBA" id="ARBA00023136"/>
    </source>
</evidence>
<dbReference type="Proteomes" id="UP000198779">
    <property type="component" value="Unassembled WGS sequence"/>
</dbReference>
<keyword evidence="4 8" id="KW-0812">Transmembrane</keyword>
<dbReference type="InterPro" id="IPR000715">
    <property type="entry name" value="Glycosyl_transferase_4"/>
</dbReference>
<feature type="transmembrane region" description="Helical" evidence="8">
    <location>
        <begin position="81"/>
        <end position="100"/>
    </location>
</feature>
<dbReference type="RefSeq" id="WP_091816238.1">
    <property type="nucleotide sequence ID" value="NZ_CP091790.1"/>
</dbReference>
<feature type="transmembrane region" description="Helical" evidence="8">
    <location>
        <begin position="333"/>
        <end position="353"/>
    </location>
</feature>
<dbReference type="GO" id="GO:0046872">
    <property type="term" value="F:metal ion binding"/>
    <property type="evidence" value="ECO:0007669"/>
    <property type="project" value="UniProtKB-KW"/>
</dbReference>
<keyword evidence="2" id="KW-1003">Cell membrane</keyword>
<dbReference type="EMBL" id="FNCQ01000005">
    <property type="protein sequence ID" value="SDG55686.1"/>
    <property type="molecule type" value="Genomic_DNA"/>
</dbReference>
<evidence type="ECO:0000313" key="10">
    <source>
        <dbReference type="Proteomes" id="UP000198779"/>
    </source>
</evidence>
<keyword evidence="7" id="KW-0460">Magnesium</keyword>
<sequence>MIIYILSAFLLSLICGVVITPLILDFCKRKRLYDIPNERKVHKNATPRLGGISFLPSMLLASLVTIIAYNHNIHEQQVQVSTWTLGFFFSLLLIYGVGLIDDLVGLGAKTKFTVQIVAATILPICGLYINNLYGFCGIHEIPFSIGSVLTVFVIVFVSNALNLIDGIDGLSAGISLIALLGFLVCFIREDIIAYCILISGLIGILIPFLYYNILGKAEDNRKIFMGDSGSLTLGFILGFLFVKFTMDNPNVKHFRLESMMLAYSLLIVPSFDVVRVSLVRLFHKAHIFQADKNHIHHKLMRTGMNQHQALITILAITLVFILINLTLWYLIKINMSCVVIIDIVIWMLLHWCINKAITKKNLPVYMPNQEVA</sequence>
<accession>A0A1G7V7E0</accession>
<feature type="transmembrane region" description="Helical" evidence="8">
    <location>
        <begin position="309"/>
        <end position="327"/>
    </location>
</feature>
<evidence type="ECO:0000256" key="5">
    <source>
        <dbReference type="ARBA" id="ARBA00022989"/>
    </source>
</evidence>
<protein>
    <submittedName>
        <fullName evidence="9">UDP-N-acetylmuramyl pentapeptide phosphotransferase/UDP-N-acetylglucosamine-1-phosphate transferase</fullName>
    </submittedName>
</protein>
<keyword evidence="5 8" id="KW-1133">Transmembrane helix</keyword>
<evidence type="ECO:0000256" key="8">
    <source>
        <dbReference type="SAM" id="Phobius"/>
    </source>
</evidence>
<keyword evidence="7" id="KW-0479">Metal-binding</keyword>
<dbReference type="PROSITE" id="PS01348">
    <property type="entry name" value="MRAY_2"/>
    <property type="match status" value="1"/>
</dbReference>
<dbReference type="GO" id="GO:0071555">
    <property type="term" value="P:cell wall organization"/>
    <property type="evidence" value="ECO:0007669"/>
    <property type="project" value="TreeGrafter"/>
</dbReference>
<dbReference type="PANTHER" id="PTHR22926">
    <property type="entry name" value="PHOSPHO-N-ACETYLMURAMOYL-PENTAPEPTIDE-TRANSFERASE"/>
    <property type="match status" value="1"/>
</dbReference>
<evidence type="ECO:0000256" key="1">
    <source>
        <dbReference type="ARBA" id="ARBA00004651"/>
    </source>
</evidence>
<feature type="transmembrane region" description="Helical" evidence="8">
    <location>
        <begin position="223"/>
        <end position="242"/>
    </location>
</feature>
<feature type="transmembrane region" description="Helical" evidence="8">
    <location>
        <begin position="141"/>
        <end position="160"/>
    </location>
</feature>
<keyword evidence="3 9" id="KW-0808">Transferase</keyword>
<keyword evidence="10" id="KW-1185">Reference proteome</keyword>
<dbReference type="GO" id="GO:0044038">
    <property type="term" value="P:cell wall macromolecule biosynthetic process"/>
    <property type="evidence" value="ECO:0007669"/>
    <property type="project" value="TreeGrafter"/>
</dbReference>
<feature type="transmembrane region" description="Helical" evidence="8">
    <location>
        <begin position="48"/>
        <end position="69"/>
    </location>
</feature>
<evidence type="ECO:0000256" key="2">
    <source>
        <dbReference type="ARBA" id="ARBA00022475"/>
    </source>
</evidence>
<feature type="transmembrane region" description="Helical" evidence="8">
    <location>
        <begin position="112"/>
        <end position="129"/>
    </location>
</feature>
<evidence type="ECO:0000256" key="4">
    <source>
        <dbReference type="ARBA" id="ARBA00022692"/>
    </source>
</evidence>
<keyword evidence="6 8" id="KW-0472">Membrane</keyword>
<feature type="binding site" evidence="7">
    <location>
        <position position="227"/>
    </location>
    <ligand>
        <name>Mg(2+)</name>
        <dbReference type="ChEBI" id="CHEBI:18420"/>
    </ligand>
</feature>
<organism evidence="9 10">
    <name type="scientific">Prevotella communis</name>
    <dbReference type="NCBI Taxonomy" id="2913614"/>
    <lineage>
        <taxon>Bacteria</taxon>
        <taxon>Pseudomonadati</taxon>
        <taxon>Bacteroidota</taxon>
        <taxon>Bacteroidia</taxon>
        <taxon>Bacteroidales</taxon>
        <taxon>Prevotellaceae</taxon>
        <taxon>Prevotella</taxon>
    </lineage>
</organism>
<feature type="transmembrane region" description="Helical" evidence="8">
    <location>
        <begin position="167"/>
        <end position="185"/>
    </location>
</feature>
<dbReference type="PANTHER" id="PTHR22926:SF3">
    <property type="entry name" value="UNDECAPRENYL-PHOSPHATE ALPHA-N-ACETYLGLUCOSAMINYL 1-PHOSPHATE TRANSFERASE"/>
    <property type="match status" value="1"/>
</dbReference>
<dbReference type="CDD" id="cd06853">
    <property type="entry name" value="GT_WecA_like"/>
    <property type="match status" value="1"/>
</dbReference>
<dbReference type="GO" id="GO:0005886">
    <property type="term" value="C:plasma membrane"/>
    <property type="evidence" value="ECO:0007669"/>
    <property type="project" value="UniProtKB-SubCell"/>
</dbReference>
<comment type="cofactor">
    <cofactor evidence="7">
        <name>Mg(2+)</name>
        <dbReference type="ChEBI" id="CHEBI:18420"/>
    </cofactor>
</comment>